<sequence length="424" mass="44879">MNRNDAAMGETVVRMLCAGRFGEAYEHFGTSLRALLSLENLIAAWHREIGPGATPGAAEDRDGVVAVPVLDREATILMSVVRGKLSGLRIARDVPPWQPPHYVDSAAFDEEEIDLETAAGPVPGTVSVPRRRAARHPAVVLLSGGGPFDRDGTAGANKTMKDIAWGLATGGVVVLRFDKPSHLEAARGGNWADITPTADYVPPAIAAVRALRARADVDPCRVFVLGHSLGGRYAPRVAAAEPAIAGVILLAADTQPMQRAAVRVARYLMTVAPESARAMLPDPEELLVQAERVERADLSESTPADELPLGMAAGTWLDLGEYDPVATALAARKPMFIAQGGRDYQVTVADDLAGWRQAFDGRGDVDIRVYESDDHMFFPGSGASTPSDYEAPQHVDEAVIADIGSWVAAVAVGERGAQAAGGRS</sequence>
<dbReference type="GO" id="GO:0052689">
    <property type="term" value="F:carboxylic ester hydrolase activity"/>
    <property type="evidence" value="ECO:0007669"/>
    <property type="project" value="TreeGrafter"/>
</dbReference>
<gene>
    <name evidence="2" type="ORF">C8259_24560</name>
</gene>
<dbReference type="EMBL" id="PYHS01000014">
    <property type="protein sequence ID" value="PSR60250.1"/>
    <property type="molecule type" value="Genomic_DNA"/>
</dbReference>
<dbReference type="InterPro" id="IPR022742">
    <property type="entry name" value="Hydrolase_4"/>
</dbReference>
<dbReference type="Proteomes" id="UP000241647">
    <property type="component" value="Unassembled WGS sequence"/>
</dbReference>
<dbReference type="PANTHER" id="PTHR43265:SF1">
    <property type="entry name" value="ESTERASE ESTD"/>
    <property type="match status" value="1"/>
</dbReference>
<proteinExistence type="predicted"/>
<evidence type="ECO:0000313" key="3">
    <source>
        <dbReference type="Proteomes" id="UP000241647"/>
    </source>
</evidence>
<name>A0A2T2YXM1_9NOCA</name>
<dbReference type="AlphaFoldDB" id="A0A2T2YXM1"/>
<reference evidence="2 3" key="1">
    <citation type="submission" date="2018-02" db="EMBL/GenBank/DDBJ databases">
        <title>8 Nocardia nova and 1 Nocardia cyriacigeorgica strain used for evolution to TMP-SMX.</title>
        <authorList>
            <person name="Mehta H."/>
            <person name="Weng J."/>
            <person name="Shamoo Y."/>
        </authorList>
    </citation>
    <scope>NUCLEOTIDE SEQUENCE [LARGE SCALE GENOMIC DNA]</scope>
    <source>
        <strain evidence="2 3">ATCC 33727</strain>
    </source>
</reference>
<feature type="domain" description="Serine aminopeptidase S33" evidence="1">
    <location>
        <begin position="158"/>
        <end position="372"/>
    </location>
</feature>
<dbReference type="RefSeq" id="WP_063025395.1">
    <property type="nucleotide sequence ID" value="NZ_PYHS01000014.1"/>
</dbReference>
<dbReference type="PANTHER" id="PTHR43265">
    <property type="entry name" value="ESTERASE ESTD"/>
    <property type="match status" value="1"/>
</dbReference>
<accession>A0A2T2YXM1</accession>
<dbReference type="Gene3D" id="3.40.50.1820">
    <property type="entry name" value="alpha/beta hydrolase"/>
    <property type="match status" value="1"/>
</dbReference>
<organism evidence="2 3">
    <name type="scientific">Nocardia nova</name>
    <dbReference type="NCBI Taxonomy" id="37330"/>
    <lineage>
        <taxon>Bacteria</taxon>
        <taxon>Bacillati</taxon>
        <taxon>Actinomycetota</taxon>
        <taxon>Actinomycetes</taxon>
        <taxon>Mycobacteriales</taxon>
        <taxon>Nocardiaceae</taxon>
        <taxon>Nocardia</taxon>
    </lineage>
</organism>
<protein>
    <submittedName>
        <fullName evidence="2">Alpha/beta hydrolase</fullName>
    </submittedName>
</protein>
<evidence type="ECO:0000259" key="1">
    <source>
        <dbReference type="Pfam" id="PF12146"/>
    </source>
</evidence>
<dbReference type="InterPro" id="IPR053145">
    <property type="entry name" value="AB_hydrolase_Est10"/>
</dbReference>
<evidence type="ECO:0000313" key="2">
    <source>
        <dbReference type="EMBL" id="PSR60250.1"/>
    </source>
</evidence>
<keyword evidence="2" id="KW-0378">Hydrolase</keyword>
<dbReference type="SUPFAM" id="SSF53474">
    <property type="entry name" value="alpha/beta-Hydrolases"/>
    <property type="match status" value="1"/>
</dbReference>
<dbReference type="InterPro" id="IPR029058">
    <property type="entry name" value="AB_hydrolase_fold"/>
</dbReference>
<comment type="caution">
    <text evidence="2">The sequence shown here is derived from an EMBL/GenBank/DDBJ whole genome shotgun (WGS) entry which is preliminary data.</text>
</comment>
<dbReference type="Pfam" id="PF12146">
    <property type="entry name" value="Hydrolase_4"/>
    <property type="match status" value="1"/>
</dbReference>